<dbReference type="HOGENOM" id="CLU_455938_0_0_1"/>
<reference evidence="6" key="1">
    <citation type="journal article" date="2013" name="Nature">
        <title>Pan genome of the phytoplankton Emiliania underpins its global distribution.</title>
        <authorList>
            <person name="Read B.A."/>
            <person name="Kegel J."/>
            <person name="Klute M.J."/>
            <person name="Kuo A."/>
            <person name="Lefebvre S.C."/>
            <person name="Maumus F."/>
            <person name="Mayer C."/>
            <person name="Miller J."/>
            <person name="Monier A."/>
            <person name="Salamov A."/>
            <person name="Young J."/>
            <person name="Aguilar M."/>
            <person name="Claverie J.M."/>
            <person name="Frickenhaus S."/>
            <person name="Gonzalez K."/>
            <person name="Herman E.K."/>
            <person name="Lin Y.C."/>
            <person name="Napier J."/>
            <person name="Ogata H."/>
            <person name="Sarno A.F."/>
            <person name="Shmutz J."/>
            <person name="Schroeder D."/>
            <person name="de Vargas C."/>
            <person name="Verret F."/>
            <person name="von Dassow P."/>
            <person name="Valentin K."/>
            <person name="Van de Peer Y."/>
            <person name="Wheeler G."/>
            <person name="Dacks J.B."/>
            <person name="Delwiche C.F."/>
            <person name="Dyhrman S.T."/>
            <person name="Glockner G."/>
            <person name="John U."/>
            <person name="Richards T."/>
            <person name="Worden A.Z."/>
            <person name="Zhang X."/>
            <person name="Grigoriev I.V."/>
            <person name="Allen A.E."/>
            <person name="Bidle K."/>
            <person name="Borodovsky M."/>
            <person name="Bowler C."/>
            <person name="Brownlee C."/>
            <person name="Cock J.M."/>
            <person name="Elias M."/>
            <person name="Gladyshev V.N."/>
            <person name="Groth M."/>
            <person name="Guda C."/>
            <person name="Hadaegh A."/>
            <person name="Iglesias-Rodriguez M.D."/>
            <person name="Jenkins J."/>
            <person name="Jones B.M."/>
            <person name="Lawson T."/>
            <person name="Leese F."/>
            <person name="Lindquist E."/>
            <person name="Lobanov A."/>
            <person name="Lomsadze A."/>
            <person name="Malik S.B."/>
            <person name="Marsh M.E."/>
            <person name="Mackinder L."/>
            <person name="Mock T."/>
            <person name="Mueller-Roeber B."/>
            <person name="Pagarete A."/>
            <person name="Parker M."/>
            <person name="Probert I."/>
            <person name="Quesneville H."/>
            <person name="Raines C."/>
            <person name="Rensing S.A."/>
            <person name="Riano-Pachon D.M."/>
            <person name="Richier S."/>
            <person name="Rokitta S."/>
            <person name="Shiraiwa Y."/>
            <person name="Soanes D.M."/>
            <person name="van der Giezen M."/>
            <person name="Wahlund T.M."/>
            <person name="Williams B."/>
            <person name="Wilson W."/>
            <person name="Wolfe G."/>
            <person name="Wurch L.L."/>
        </authorList>
    </citation>
    <scope>NUCLEOTIDE SEQUENCE</scope>
</reference>
<evidence type="ECO:0000256" key="3">
    <source>
        <dbReference type="SAM" id="MobiDB-lite"/>
    </source>
</evidence>
<name>A0A0D3IR57_EMIH1</name>
<proteinExistence type="inferred from homology"/>
<evidence type="ECO:0000256" key="2">
    <source>
        <dbReference type="ARBA" id="ARBA00038210"/>
    </source>
</evidence>
<dbReference type="PANTHER" id="PTHR12558:SF13">
    <property type="entry name" value="CELL DIVISION CYCLE PROTEIN 27 HOMOLOG"/>
    <property type="match status" value="1"/>
</dbReference>
<dbReference type="PANTHER" id="PTHR12558">
    <property type="entry name" value="CELL DIVISION CYCLE 16,23,27"/>
    <property type="match status" value="1"/>
</dbReference>
<keyword evidence="6" id="KW-1185">Reference proteome</keyword>
<dbReference type="STRING" id="2903.R1BVH1"/>
<evidence type="ECO:0000313" key="5">
    <source>
        <dbReference type="EnsemblProtists" id="EOD13742"/>
    </source>
</evidence>
<dbReference type="Proteomes" id="UP000013827">
    <property type="component" value="Unassembled WGS sequence"/>
</dbReference>
<evidence type="ECO:0000256" key="4">
    <source>
        <dbReference type="SAM" id="SignalP"/>
    </source>
</evidence>
<dbReference type="GeneID" id="17256612"/>
<evidence type="ECO:0008006" key="7">
    <source>
        <dbReference type="Google" id="ProtNLM"/>
    </source>
</evidence>
<dbReference type="EnsemblProtists" id="EOD13742">
    <property type="protein sequence ID" value="EOD13742"/>
    <property type="gene ID" value="EMIHUDRAFT_459489"/>
</dbReference>
<keyword evidence="4" id="KW-0732">Signal</keyword>
<dbReference type="PaxDb" id="2903-EOD10409"/>
<protein>
    <recommendedName>
        <fullName evidence="7">O-GlcNAc transferase C-terminal domain-containing protein</fullName>
    </recommendedName>
</protein>
<dbReference type="eggNOG" id="ENOG502T1W4">
    <property type="taxonomic scope" value="Eukaryota"/>
</dbReference>
<dbReference type="InterPro" id="IPR019734">
    <property type="entry name" value="TPR_rpt"/>
</dbReference>
<dbReference type="GeneID" id="17259899"/>
<feature type="chain" id="PRO_5044053610" description="O-GlcNAc transferase C-terminal domain-containing protein" evidence="4">
    <location>
        <begin position="20"/>
        <end position="599"/>
    </location>
</feature>
<dbReference type="KEGG" id="ehx:EMIHUDRAFT_459489"/>
<keyword evidence="1" id="KW-0802">TPR repeat</keyword>
<dbReference type="EnsemblProtists" id="EOD10409">
    <property type="protein sequence ID" value="EOD10409"/>
    <property type="gene ID" value="EMIHUDRAFT_452657"/>
</dbReference>
<dbReference type="Gene3D" id="1.25.40.10">
    <property type="entry name" value="Tetratricopeptide repeat domain"/>
    <property type="match status" value="2"/>
</dbReference>
<dbReference type="SMART" id="SM00028">
    <property type="entry name" value="TPR"/>
    <property type="match status" value="3"/>
</dbReference>
<feature type="signal peptide" evidence="4">
    <location>
        <begin position="1"/>
        <end position="19"/>
    </location>
</feature>
<dbReference type="Pfam" id="PF13424">
    <property type="entry name" value="TPR_12"/>
    <property type="match status" value="1"/>
</dbReference>
<dbReference type="RefSeq" id="XP_005766171.1">
    <property type="nucleotide sequence ID" value="XM_005766114.1"/>
</dbReference>
<sequence>MLRLCRLAGLASALAASEGETAWSVEANNALAEADRLQQQKRWADAITYYKRVLAVSPNPPNFQKYIVLNNLGWSMYHTDRWAEAEHYYHLALAAVPNKPPTDHAHINLATLYTKTHRPAEAVASYRAALSMTASQRVQTQLGRVLIRNFQVGEAVETLKEALSAWGSDGPAAQEAHRELGTAYAARRNWGRASHHLIRAVDLGLPTNSTGCAAARWSVVEGWGGVHPFGNSPALSGNTAGGEPQVSALTITYAHARRALAALEGPPPSRGPAAEPLRGRFVDPLSGVAYDEAASEPFRLVMLREVALAGRRPTALYLRRPACLFFTGEHAGGEHTASGFLPSSFGAKDADNALDSESTRGEKWLEGDALAKGRDTFAVMDVRSGGADGWQLRVELASKLLLLLLSLDTAPCRHGVEPPEGAEQAEERRSGSERLSSALSSVDFSRARLLVPSQLLPTVEALRSSRLPRGSPRAARLLAEESLLVWNGSAPAPRHIFERLLLLDWRPPYAGAEKRGRALPLHRTRQRWRAALWMQLGGEQELQSLLASRFGVRRVAVYDAEQGETLQKTAQSFRAADVLIGSRASGLANMVFATQGSLV</sequence>
<evidence type="ECO:0000313" key="6">
    <source>
        <dbReference type="Proteomes" id="UP000013827"/>
    </source>
</evidence>
<reference evidence="5" key="2">
    <citation type="submission" date="2024-10" db="UniProtKB">
        <authorList>
            <consortium name="EnsemblProtists"/>
        </authorList>
    </citation>
    <scope>IDENTIFICATION</scope>
</reference>
<dbReference type="RefSeq" id="XP_005762838.1">
    <property type="nucleotide sequence ID" value="XM_005762781.1"/>
</dbReference>
<dbReference type="SUPFAM" id="SSF48452">
    <property type="entry name" value="TPR-like"/>
    <property type="match status" value="1"/>
</dbReference>
<dbReference type="AlphaFoldDB" id="A0A0D3IR57"/>
<organism evidence="5 6">
    <name type="scientific">Emiliania huxleyi (strain CCMP1516)</name>
    <dbReference type="NCBI Taxonomy" id="280463"/>
    <lineage>
        <taxon>Eukaryota</taxon>
        <taxon>Haptista</taxon>
        <taxon>Haptophyta</taxon>
        <taxon>Prymnesiophyceae</taxon>
        <taxon>Isochrysidales</taxon>
        <taxon>Noelaerhabdaceae</taxon>
        <taxon>Emiliania</taxon>
    </lineage>
</organism>
<accession>A0A0D3IR57</accession>
<dbReference type="InterPro" id="IPR011990">
    <property type="entry name" value="TPR-like_helical_dom_sf"/>
</dbReference>
<evidence type="ECO:0000256" key="1">
    <source>
        <dbReference type="ARBA" id="ARBA00022803"/>
    </source>
</evidence>
<comment type="similarity">
    <text evidence="2">Belongs to the APC3/CDC27 family.</text>
</comment>
<feature type="region of interest" description="Disordered" evidence="3">
    <location>
        <begin position="414"/>
        <end position="433"/>
    </location>
</feature>
<dbReference type="KEGG" id="ehx:EMIHUDRAFT_452657"/>